<gene>
    <name evidence="2" type="ORF">THERMOS_548</name>
</gene>
<comment type="caution">
    <text evidence="2">The sequence shown here is derived from an EMBL/GenBank/DDBJ whole genome shotgun (WGS) entry which is preliminary data.</text>
</comment>
<feature type="domain" description="HNH nuclease" evidence="1">
    <location>
        <begin position="199"/>
        <end position="248"/>
    </location>
</feature>
<organism evidence="2 3">
    <name type="scientific">Bathymodiolus thermophilus thioautotrophic gill symbiont</name>
    <dbReference type="NCBI Taxonomy" id="2360"/>
    <lineage>
        <taxon>Bacteria</taxon>
        <taxon>Pseudomonadati</taxon>
        <taxon>Pseudomonadota</taxon>
        <taxon>Gammaproteobacteria</taxon>
        <taxon>sulfur-oxidizing symbionts</taxon>
    </lineage>
</organism>
<keyword evidence="3" id="KW-1185">Reference proteome</keyword>
<evidence type="ECO:0000259" key="1">
    <source>
        <dbReference type="Pfam" id="PF13391"/>
    </source>
</evidence>
<accession>A0A8H8XBI2</accession>
<protein>
    <recommendedName>
        <fullName evidence="1">HNH nuclease domain-containing protein</fullName>
    </recommendedName>
</protein>
<dbReference type="Pfam" id="PF13391">
    <property type="entry name" value="HNH_2"/>
    <property type="match status" value="1"/>
</dbReference>
<proteinExistence type="predicted"/>
<sequence length="300" mass="33544">MNVVSENNEVFNASVSIKLEEDGFGLVMESRGGTRNSVNERNTDYLLALETILSRLFLLKIKTIKVFLLSSRALKIWPAMEERALKIENSTDIVLSSDAKKIKSLICKAQKDKKQDPSSTGGNSTKKILIKANLTSYQWESVVLGDTKIHTISEDELSAKAFDPKDAKSAKEQITRSISNRRGQATFRSKLLKIYNGKCAISATNLPPILEAAHIVPYQGVQTNHITNGILLRADFHILFDLGLIGVNKFYKVIVSSSLSDTEYEEYHQSDILLPKNKNEQPSLAALRSRALPYREKKIC</sequence>
<evidence type="ECO:0000313" key="3">
    <source>
        <dbReference type="Proteomes" id="UP000643672"/>
    </source>
</evidence>
<dbReference type="InterPro" id="IPR003615">
    <property type="entry name" value="HNH_nuc"/>
</dbReference>
<name>A0A8H8XBI2_9GAMM</name>
<dbReference type="Proteomes" id="UP000643672">
    <property type="component" value="Unassembled WGS sequence"/>
</dbReference>
<evidence type="ECO:0000313" key="2">
    <source>
        <dbReference type="EMBL" id="CAB5496712.1"/>
    </source>
</evidence>
<dbReference type="EMBL" id="CAESAQ020000034">
    <property type="protein sequence ID" value="CAB5496712.1"/>
    <property type="molecule type" value="Genomic_DNA"/>
</dbReference>
<reference evidence="2 3" key="1">
    <citation type="submission" date="2020-05" db="EMBL/GenBank/DDBJ databases">
        <authorList>
            <person name="Petersen J."/>
            <person name="Sayavedra L."/>
        </authorList>
    </citation>
    <scope>NUCLEOTIDE SEQUENCE [LARGE SCALE GENOMIC DNA]</scope>
    <source>
        <strain evidence="2">B thermophilus SOXS</strain>
    </source>
</reference>
<dbReference type="RefSeq" id="WP_202762692.1">
    <property type="nucleotide sequence ID" value="NZ_CAESAQ020000034.1"/>
</dbReference>
<dbReference type="AlphaFoldDB" id="A0A8H8XBI2"/>